<evidence type="ECO:0008006" key="2">
    <source>
        <dbReference type="Google" id="ProtNLM"/>
    </source>
</evidence>
<evidence type="ECO:0000313" key="1">
    <source>
        <dbReference type="EMBL" id="QHS93460.1"/>
    </source>
</evidence>
<reference evidence="1" key="1">
    <citation type="journal article" date="2020" name="Nature">
        <title>Giant virus diversity and host interactions through global metagenomics.</title>
        <authorList>
            <person name="Schulz F."/>
            <person name="Roux S."/>
            <person name="Paez-Espino D."/>
            <person name="Jungbluth S."/>
            <person name="Walsh D.A."/>
            <person name="Denef V.J."/>
            <person name="McMahon K.D."/>
            <person name="Konstantinidis K.T."/>
            <person name="Eloe-Fadrosh E.A."/>
            <person name="Kyrpides N.C."/>
            <person name="Woyke T."/>
        </authorList>
    </citation>
    <scope>NUCLEOTIDE SEQUENCE</scope>
    <source>
        <strain evidence="1">GVMAG-M-3300017989-17</strain>
    </source>
</reference>
<name>A0A6C0BN40_9ZZZZ</name>
<accession>A0A6C0BN40</accession>
<dbReference type="InterPro" id="IPR029044">
    <property type="entry name" value="Nucleotide-diphossugar_trans"/>
</dbReference>
<dbReference type="Gene3D" id="3.90.550.10">
    <property type="entry name" value="Spore Coat Polysaccharide Biosynthesis Protein SpsA, Chain A"/>
    <property type="match status" value="1"/>
</dbReference>
<dbReference type="AlphaFoldDB" id="A0A6C0BN40"/>
<dbReference type="EMBL" id="MN739204">
    <property type="protein sequence ID" value="QHS93460.1"/>
    <property type="molecule type" value="Genomic_DNA"/>
</dbReference>
<sequence>MTRKFDNVLIVLVFVPTEAHLKCVLDIVSGCAGYPTIYVGWCAKAAYWSQIEREIFTASAANPPLFVMKQAENVGKAMLMNLAVSKLLNQKIECTYLTFCDSDLKISKASAAQLVDIMREIPPHKQGLVACNQNVEATNHAMMDDDPVMILPSGQRLCVPKIVSAVAGGCFIIPLARWREVGPLPAVAVYYNEDTILNMRLEALDAGLIVGIAQELTLEHHSVQHAEFMRWKLAKCVEDNFFTRVGDDVLMGADQCVIHLKIPASADAAAHYKNAAHANPPTYAERHQASMRDVKTFWENAQ</sequence>
<proteinExistence type="predicted"/>
<dbReference type="SUPFAM" id="SSF53448">
    <property type="entry name" value="Nucleotide-diphospho-sugar transferases"/>
    <property type="match status" value="1"/>
</dbReference>
<organism evidence="1">
    <name type="scientific">viral metagenome</name>
    <dbReference type="NCBI Taxonomy" id="1070528"/>
    <lineage>
        <taxon>unclassified sequences</taxon>
        <taxon>metagenomes</taxon>
        <taxon>organismal metagenomes</taxon>
    </lineage>
</organism>
<protein>
    <recommendedName>
        <fullName evidence="2">Glycosyltransferase</fullName>
    </recommendedName>
</protein>